<sequence>MKYGKAILSRAQFGVSLIEVMVALFIMAVGLLGAAAMQLNALKYTDSSRYRTQATFIAYDMLDRIRANADATVLPTYALSSLTASAACSGACKIDIDDFKSNIGSTLPDGASGSISVDKSLVRIMIAWPEGRAGGRDDSGNDNQGSISVSSHVVVKVGA</sequence>
<organism evidence="3 4">
    <name type="scientific">Metapseudomonas otitidis</name>
    <dbReference type="NCBI Taxonomy" id="319939"/>
    <lineage>
        <taxon>Bacteria</taxon>
        <taxon>Pseudomonadati</taxon>
        <taxon>Pseudomonadota</taxon>
        <taxon>Gammaproteobacteria</taxon>
        <taxon>Pseudomonadales</taxon>
        <taxon>Pseudomonadaceae</taxon>
        <taxon>Metapseudomonas</taxon>
    </lineage>
</organism>
<name>A0A679GFI3_9GAMM</name>
<reference evidence="3 4" key="1">
    <citation type="journal article" date="2020" name="Microbiol. Resour. Announc.">
        <title>Complete genome sequence of Pseudomonas otitidis strain MrB4, isolated from Lake Biwa in Japan.</title>
        <authorList>
            <person name="Miyazaki K."/>
            <person name="Hase E."/>
            <person name="Maruya T."/>
        </authorList>
    </citation>
    <scope>NUCLEOTIDE SEQUENCE [LARGE SCALE GENOMIC DNA]</scope>
    <source>
        <strain evidence="3 4">MrB4</strain>
    </source>
</reference>
<dbReference type="AlphaFoldDB" id="A0A679GFI3"/>
<gene>
    <name evidence="3" type="ORF">PtoMrB4_10850</name>
</gene>
<accession>A0A679GFI3</accession>
<dbReference type="NCBIfam" id="TIGR02532">
    <property type="entry name" value="IV_pilin_GFxxxE"/>
    <property type="match status" value="1"/>
</dbReference>
<evidence type="ECO:0000256" key="1">
    <source>
        <dbReference type="SAM" id="Phobius"/>
    </source>
</evidence>
<dbReference type="Pfam" id="PF22150">
    <property type="entry name" value="Tt1218-like"/>
    <property type="match status" value="1"/>
</dbReference>
<evidence type="ECO:0000259" key="2">
    <source>
        <dbReference type="Pfam" id="PF22150"/>
    </source>
</evidence>
<dbReference type="EMBL" id="AP022642">
    <property type="protein sequence ID" value="BCA27108.1"/>
    <property type="molecule type" value="Genomic_DNA"/>
</dbReference>
<dbReference type="InterPro" id="IPR012902">
    <property type="entry name" value="N_methyl_site"/>
</dbReference>
<evidence type="ECO:0000313" key="4">
    <source>
        <dbReference type="Proteomes" id="UP000501237"/>
    </source>
</evidence>
<dbReference type="GeneID" id="57396296"/>
<feature type="transmembrane region" description="Helical" evidence="1">
    <location>
        <begin position="20"/>
        <end position="42"/>
    </location>
</feature>
<dbReference type="InterPro" id="IPR013362">
    <property type="entry name" value="Pilus_4_PilV"/>
</dbReference>
<evidence type="ECO:0000313" key="3">
    <source>
        <dbReference type="EMBL" id="BCA27108.1"/>
    </source>
</evidence>
<dbReference type="InterPro" id="IPR054402">
    <property type="entry name" value="Tt1218-like_dom"/>
</dbReference>
<protein>
    <submittedName>
        <fullName evidence="3">Pilus assembly protein PilV</fullName>
    </submittedName>
</protein>
<dbReference type="RefSeq" id="WP_172432726.1">
    <property type="nucleotide sequence ID" value="NZ_AP022642.1"/>
</dbReference>
<feature type="domain" description="Type IV pilin Tt1218-like" evidence="2">
    <location>
        <begin position="36"/>
        <end position="92"/>
    </location>
</feature>
<dbReference type="Proteomes" id="UP000501237">
    <property type="component" value="Chromosome"/>
</dbReference>
<dbReference type="KEGG" id="poj:PtoMrB4_10850"/>
<dbReference type="NCBIfam" id="TIGR02523">
    <property type="entry name" value="type_IV_pilV"/>
    <property type="match status" value="1"/>
</dbReference>
<keyword evidence="1" id="KW-1133">Transmembrane helix</keyword>
<dbReference type="Pfam" id="PF07963">
    <property type="entry name" value="N_methyl"/>
    <property type="match status" value="1"/>
</dbReference>
<proteinExistence type="predicted"/>
<keyword evidence="1" id="KW-0472">Membrane</keyword>
<keyword evidence="1" id="KW-0812">Transmembrane</keyword>